<dbReference type="PANTHER" id="PTHR47447:SF21">
    <property type="entry name" value="PENTACOTRIPEPTIDE-REPEAT REGION OF PRORP DOMAIN-CONTAINING PROTEIN"/>
    <property type="match status" value="1"/>
</dbReference>
<dbReference type="AlphaFoldDB" id="A0AAW2Z2W3"/>
<dbReference type="Pfam" id="PF13812">
    <property type="entry name" value="PPR_3"/>
    <property type="match status" value="1"/>
</dbReference>
<dbReference type="Proteomes" id="UP001431209">
    <property type="component" value="Unassembled WGS sequence"/>
</dbReference>
<dbReference type="PANTHER" id="PTHR47447">
    <property type="entry name" value="OS03G0856100 PROTEIN"/>
    <property type="match status" value="1"/>
</dbReference>
<evidence type="ECO:0000313" key="3">
    <source>
        <dbReference type="EMBL" id="KAL0482947.1"/>
    </source>
</evidence>
<dbReference type="InterPro" id="IPR011990">
    <property type="entry name" value="TPR-like_helical_dom_sf"/>
</dbReference>
<accession>A0AAW2Z2W3</accession>
<comment type="caution">
    <text evidence="3">The sequence shown here is derived from an EMBL/GenBank/DDBJ whole genome shotgun (WGS) entry which is preliminary data.</text>
</comment>
<name>A0AAW2Z2W3_9EUKA</name>
<evidence type="ECO:0000313" key="4">
    <source>
        <dbReference type="Proteomes" id="UP001431209"/>
    </source>
</evidence>
<dbReference type="EMBL" id="JAOPGA020000916">
    <property type="protein sequence ID" value="KAL0482947.1"/>
    <property type="molecule type" value="Genomic_DNA"/>
</dbReference>
<dbReference type="Gene3D" id="1.25.40.10">
    <property type="entry name" value="Tetratricopeptide repeat domain"/>
    <property type="match status" value="3"/>
</dbReference>
<evidence type="ECO:0000256" key="2">
    <source>
        <dbReference type="PROSITE-ProRule" id="PRU00708"/>
    </source>
</evidence>
<proteinExistence type="predicted"/>
<evidence type="ECO:0000256" key="1">
    <source>
        <dbReference type="ARBA" id="ARBA00022737"/>
    </source>
</evidence>
<gene>
    <name evidence="3" type="ORF">AKO1_007058</name>
</gene>
<feature type="repeat" description="PPR" evidence="2">
    <location>
        <begin position="419"/>
        <end position="453"/>
    </location>
</feature>
<protein>
    <recommendedName>
        <fullName evidence="5">Pentacotripeptide-repeat region of PRORP domain-containing protein</fullName>
    </recommendedName>
</protein>
<sequence length="498" mass="57778">MRYCMLRVRTSLLHPCCFLNSRITTFRAFSSSVTTDQSYTSQIISSTERNDVSKVNSLIAEVEEKGLSSVPLSEEWKTVLVALIRGHYAKQAVSWYWVAQQQHVYFEQALLRELLDLCLEHNSSLTHQGASISEHILKSDSNNKSMAKSYLMVFDALNGRTEKAMEHFNSLKNEKNIRKYFCLHLINALQSTEAVKVCDYMKEVGLPVDNVIHSRILKFCKSEGDYPAAVQYFENISDRDHNAIRHMLRFSKESNDQELPTRVAEMVLNGQIKPSVKLYTVLMSHAYDEHTERRILAHMESVLAHMKSNKEAKAPDRSMLTSLIDKYTKQGDLKLVTEAINEVERLKIHLDPALAHVIIRSHAKFGQPEKAIKLFEQSNKKKLNRISCTTIMYVYKYARDYDSALKLIKRIKKEKLEIDFLLYESIILTFCKFQQVKIVLAVFDEMIEKKIFPNEKICRNIIAACSKFGFKPDKVLNYMASRNIHDERNFKRKKRNLR</sequence>
<reference evidence="3 4" key="1">
    <citation type="submission" date="2024-03" db="EMBL/GenBank/DDBJ databases">
        <title>The Acrasis kona genome and developmental transcriptomes reveal deep origins of eukaryotic multicellular pathways.</title>
        <authorList>
            <person name="Sheikh S."/>
            <person name="Fu C.-J."/>
            <person name="Brown M.W."/>
            <person name="Baldauf S.L."/>
        </authorList>
    </citation>
    <scope>NUCLEOTIDE SEQUENCE [LARGE SCALE GENOMIC DNA]</scope>
    <source>
        <strain evidence="3 4">ATCC MYA-3509</strain>
    </source>
</reference>
<keyword evidence="4" id="KW-1185">Reference proteome</keyword>
<keyword evidence="1" id="KW-0677">Repeat</keyword>
<dbReference type="PROSITE" id="PS51375">
    <property type="entry name" value="PPR"/>
    <property type="match status" value="1"/>
</dbReference>
<evidence type="ECO:0008006" key="5">
    <source>
        <dbReference type="Google" id="ProtNLM"/>
    </source>
</evidence>
<organism evidence="3 4">
    <name type="scientific">Acrasis kona</name>
    <dbReference type="NCBI Taxonomy" id="1008807"/>
    <lineage>
        <taxon>Eukaryota</taxon>
        <taxon>Discoba</taxon>
        <taxon>Heterolobosea</taxon>
        <taxon>Tetramitia</taxon>
        <taxon>Eutetramitia</taxon>
        <taxon>Acrasidae</taxon>
        <taxon>Acrasis</taxon>
    </lineage>
</organism>
<dbReference type="InterPro" id="IPR002885">
    <property type="entry name" value="PPR_rpt"/>
</dbReference>
<dbReference type="Pfam" id="PF01535">
    <property type="entry name" value="PPR"/>
    <property type="match status" value="1"/>
</dbReference>